<dbReference type="InterPro" id="IPR000683">
    <property type="entry name" value="Gfo/Idh/MocA-like_OxRdtase_N"/>
</dbReference>
<feature type="domain" description="Gfo/Idh/MocA-like oxidoreductase C-terminal" evidence="4">
    <location>
        <begin position="134"/>
        <end position="379"/>
    </location>
</feature>
<dbReference type="SUPFAM" id="SSF51735">
    <property type="entry name" value="NAD(P)-binding Rossmann-fold domains"/>
    <property type="match status" value="1"/>
</dbReference>
<dbReference type="eggNOG" id="COG0673">
    <property type="taxonomic scope" value="Bacteria"/>
</dbReference>
<proteinExistence type="inferred from homology"/>
<evidence type="ECO:0000313" key="6">
    <source>
        <dbReference type="Proteomes" id="UP000029579"/>
    </source>
</evidence>
<dbReference type="Pfam" id="PF02894">
    <property type="entry name" value="GFO_IDH_MocA_C"/>
    <property type="match status" value="1"/>
</dbReference>
<dbReference type="EMBL" id="JRMW01000016">
    <property type="protein sequence ID" value="KGF05329.1"/>
    <property type="molecule type" value="Genomic_DNA"/>
</dbReference>
<sequence length="380" mass="43377">MLKIALVGTGFIGMQHIEAIGRIPDAKIVAIADKNLKKLDELKSQGVCENIYTDFKQMIKNENIDILHNCTPTNMHYEVNKFAIENGINVYSEKPLVMTSEEGDDLLEILKGKNLLTAVNFNYRSNLFVQEIHERVKAEDFGKILLVKGDYLQDWLMFQSDYDWRMDVKIGGKSRALADIGSHLFDILEYTTSKKIVKVNAKLFKSFEQRKKYKDVGTFKQVQTDRQDYELIEVENEDGALVQVEFEGGIYGSLLISQVSAGKKNGLEINISGENYALEWKQEQSDRLFIGNRDKANEQIYADAKYVSENVKKFANLPNGHPVGWHDALTNGIKSFYQDVKDKNYSENHTFATFKDANHILKIIDACFESDKTGKWVTVK</sequence>
<dbReference type="Proteomes" id="UP000029579">
    <property type="component" value="Unassembled WGS sequence"/>
</dbReference>
<dbReference type="PANTHER" id="PTHR43818">
    <property type="entry name" value="BCDNA.GH03377"/>
    <property type="match status" value="1"/>
</dbReference>
<dbReference type="Pfam" id="PF01408">
    <property type="entry name" value="GFO_IDH_MocA"/>
    <property type="match status" value="1"/>
</dbReference>
<evidence type="ECO:0000259" key="3">
    <source>
        <dbReference type="Pfam" id="PF01408"/>
    </source>
</evidence>
<dbReference type="OrthoDB" id="9783105at2"/>
<keyword evidence="2" id="KW-0560">Oxidoreductase</keyword>
<organism evidence="5 6">
    <name type="scientific">Anaerococcus lactolyticus S7-1-13</name>
    <dbReference type="NCBI Taxonomy" id="1284686"/>
    <lineage>
        <taxon>Bacteria</taxon>
        <taxon>Bacillati</taxon>
        <taxon>Bacillota</taxon>
        <taxon>Tissierellia</taxon>
        <taxon>Tissierellales</taxon>
        <taxon>Peptoniphilaceae</taxon>
        <taxon>Anaerococcus</taxon>
    </lineage>
</organism>
<name>A0A095ZA71_9FIRM</name>
<gene>
    <name evidence="5" type="ORF">HMPREF1630_00960</name>
</gene>
<dbReference type="Gene3D" id="3.30.360.10">
    <property type="entry name" value="Dihydrodipicolinate Reductase, domain 2"/>
    <property type="match status" value="1"/>
</dbReference>
<dbReference type="InterPro" id="IPR050463">
    <property type="entry name" value="Gfo/Idh/MocA_oxidrdct_glycsds"/>
</dbReference>
<evidence type="ECO:0000256" key="1">
    <source>
        <dbReference type="ARBA" id="ARBA00010928"/>
    </source>
</evidence>
<dbReference type="RefSeq" id="WP_037326193.1">
    <property type="nucleotide sequence ID" value="NZ_JRMW01000016.1"/>
</dbReference>
<evidence type="ECO:0008006" key="7">
    <source>
        <dbReference type="Google" id="ProtNLM"/>
    </source>
</evidence>
<dbReference type="SUPFAM" id="SSF55347">
    <property type="entry name" value="Glyceraldehyde-3-phosphate dehydrogenase-like, C-terminal domain"/>
    <property type="match status" value="1"/>
</dbReference>
<feature type="domain" description="Gfo/Idh/MocA-like oxidoreductase N-terminal" evidence="3">
    <location>
        <begin position="2"/>
        <end position="121"/>
    </location>
</feature>
<evidence type="ECO:0000259" key="4">
    <source>
        <dbReference type="Pfam" id="PF02894"/>
    </source>
</evidence>
<dbReference type="GO" id="GO:0000166">
    <property type="term" value="F:nucleotide binding"/>
    <property type="evidence" value="ECO:0007669"/>
    <property type="project" value="InterPro"/>
</dbReference>
<reference evidence="5 6" key="1">
    <citation type="submission" date="2014-07" db="EMBL/GenBank/DDBJ databases">
        <authorList>
            <person name="McCorrison J."/>
            <person name="Sanka R."/>
            <person name="Torralba M."/>
            <person name="Gillis M."/>
            <person name="Haft D.H."/>
            <person name="Methe B."/>
            <person name="Sutton G."/>
            <person name="Nelson K.E."/>
        </authorList>
    </citation>
    <scope>NUCLEOTIDE SEQUENCE [LARGE SCALE GENOMIC DNA]</scope>
    <source>
        <strain evidence="5 6">S7-1-13</strain>
    </source>
</reference>
<comment type="caution">
    <text evidence="5">The sequence shown here is derived from an EMBL/GenBank/DDBJ whole genome shotgun (WGS) entry which is preliminary data.</text>
</comment>
<dbReference type="Gene3D" id="3.40.50.720">
    <property type="entry name" value="NAD(P)-binding Rossmann-like Domain"/>
    <property type="match status" value="1"/>
</dbReference>
<evidence type="ECO:0000313" key="5">
    <source>
        <dbReference type="EMBL" id="KGF05329.1"/>
    </source>
</evidence>
<dbReference type="InterPro" id="IPR036291">
    <property type="entry name" value="NAD(P)-bd_dom_sf"/>
</dbReference>
<dbReference type="InterPro" id="IPR004104">
    <property type="entry name" value="Gfo/Idh/MocA-like_OxRdtase_C"/>
</dbReference>
<comment type="similarity">
    <text evidence="1">Belongs to the Gfo/Idh/MocA family.</text>
</comment>
<evidence type="ECO:0000256" key="2">
    <source>
        <dbReference type="ARBA" id="ARBA00023002"/>
    </source>
</evidence>
<dbReference type="GO" id="GO:0016491">
    <property type="term" value="F:oxidoreductase activity"/>
    <property type="evidence" value="ECO:0007669"/>
    <property type="project" value="UniProtKB-KW"/>
</dbReference>
<dbReference type="AlphaFoldDB" id="A0A095ZA71"/>
<dbReference type="PANTHER" id="PTHR43818:SF11">
    <property type="entry name" value="BCDNA.GH03377"/>
    <property type="match status" value="1"/>
</dbReference>
<accession>A0A095ZA71</accession>
<protein>
    <recommendedName>
        <fullName evidence="7">Dehydrogenase</fullName>
    </recommendedName>
</protein>